<evidence type="ECO:0000256" key="1">
    <source>
        <dbReference type="SAM" id="MobiDB-lite"/>
    </source>
</evidence>
<sequence length="43" mass="4863">MNMIAFGLSETGDDRKKSASLARDTDIAEWSEGLKVEERLRVH</sequence>
<reference evidence="2 3" key="1">
    <citation type="submission" date="2015-12" db="EMBL/GenBank/DDBJ databases">
        <title>Draft genome sequence of Moniliophthora roreri, the causal agent of frosty pod rot of cacao.</title>
        <authorList>
            <person name="Aime M.C."/>
            <person name="Diaz-Valderrama J.R."/>
            <person name="Kijpornyongpan T."/>
            <person name="Phillips-Mora W."/>
        </authorList>
    </citation>
    <scope>NUCLEOTIDE SEQUENCE [LARGE SCALE GENOMIC DNA]</scope>
    <source>
        <strain evidence="2 3">MCA 2952</strain>
    </source>
</reference>
<proteinExistence type="predicted"/>
<dbReference type="EMBL" id="LATX01000019">
    <property type="protein sequence ID" value="KTB47400.1"/>
    <property type="molecule type" value="Genomic_DNA"/>
</dbReference>
<gene>
    <name evidence="2" type="ORF">WG66_21</name>
</gene>
<comment type="caution">
    <text evidence="2">The sequence shown here is derived from an EMBL/GenBank/DDBJ whole genome shotgun (WGS) entry which is preliminary data.</text>
</comment>
<organism evidence="2 3">
    <name type="scientific">Moniliophthora roreri</name>
    <name type="common">Frosty pod rot fungus</name>
    <name type="synonym">Monilia roreri</name>
    <dbReference type="NCBI Taxonomy" id="221103"/>
    <lineage>
        <taxon>Eukaryota</taxon>
        <taxon>Fungi</taxon>
        <taxon>Dikarya</taxon>
        <taxon>Basidiomycota</taxon>
        <taxon>Agaricomycotina</taxon>
        <taxon>Agaricomycetes</taxon>
        <taxon>Agaricomycetidae</taxon>
        <taxon>Agaricales</taxon>
        <taxon>Marasmiineae</taxon>
        <taxon>Marasmiaceae</taxon>
        <taxon>Moniliophthora</taxon>
    </lineage>
</organism>
<dbReference type="Proteomes" id="UP000054988">
    <property type="component" value="Unassembled WGS sequence"/>
</dbReference>
<evidence type="ECO:0000313" key="3">
    <source>
        <dbReference type="Proteomes" id="UP000054988"/>
    </source>
</evidence>
<accession>A0A0W0GFT5</accession>
<evidence type="ECO:0000313" key="2">
    <source>
        <dbReference type="EMBL" id="KTB47400.1"/>
    </source>
</evidence>
<dbReference type="AlphaFoldDB" id="A0A0W0GFT5"/>
<feature type="region of interest" description="Disordered" evidence="1">
    <location>
        <begin position="1"/>
        <end position="22"/>
    </location>
</feature>
<name>A0A0W0GFT5_MONRR</name>
<protein>
    <submittedName>
        <fullName evidence="2">Uncharacterized protein</fullName>
    </submittedName>
</protein>